<feature type="domain" description="Reverse transcriptase/retrotransposon-derived protein RNase H-like" evidence="1">
    <location>
        <begin position="46"/>
        <end position="136"/>
    </location>
</feature>
<dbReference type="PANTHER" id="PTHR48475">
    <property type="entry name" value="RIBONUCLEASE H"/>
    <property type="match status" value="1"/>
</dbReference>
<dbReference type="OrthoDB" id="1433759at2759"/>
<dbReference type="Gene3D" id="3.30.70.270">
    <property type="match status" value="1"/>
</dbReference>
<evidence type="ECO:0000313" key="3">
    <source>
        <dbReference type="Proteomes" id="UP000257109"/>
    </source>
</evidence>
<dbReference type="EMBL" id="QJKJ01008830">
    <property type="protein sequence ID" value="RDX78554.1"/>
    <property type="molecule type" value="Genomic_DNA"/>
</dbReference>
<dbReference type="Pfam" id="PF17919">
    <property type="entry name" value="RT_RNaseH_2"/>
    <property type="match status" value="1"/>
</dbReference>
<name>A0A371FJT5_MUCPR</name>
<proteinExistence type="predicted"/>
<organism evidence="2 3">
    <name type="scientific">Mucuna pruriens</name>
    <name type="common">Velvet bean</name>
    <name type="synonym">Dolichos pruriens</name>
    <dbReference type="NCBI Taxonomy" id="157652"/>
    <lineage>
        <taxon>Eukaryota</taxon>
        <taxon>Viridiplantae</taxon>
        <taxon>Streptophyta</taxon>
        <taxon>Embryophyta</taxon>
        <taxon>Tracheophyta</taxon>
        <taxon>Spermatophyta</taxon>
        <taxon>Magnoliopsida</taxon>
        <taxon>eudicotyledons</taxon>
        <taxon>Gunneridae</taxon>
        <taxon>Pentapetalae</taxon>
        <taxon>rosids</taxon>
        <taxon>fabids</taxon>
        <taxon>Fabales</taxon>
        <taxon>Fabaceae</taxon>
        <taxon>Papilionoideae</taxon>
        <taxon>50 kb inversion clade</taxon>
        <taxon>NPAAA clade</taxon>
        <taxon>indigoferoid/millettioid clade</taxon>
        <taxon>Phaseoleae</taxon>
        <taxon>Mucuna</taxon>
    </lineage>
</organism>
<dbReference type="SUPFAM" id="SSF56672">
    <property type="entry name" value="DNA/RNA polymerases"/>
    <property type="match status" value="1"/>
</dbReference>
<dbReference type="Proteomes" id="UP000257109">
    <property type="component" value="Unassembled WGS sequence"/>
</dbReference>
<gene>
    <name evidence="2" type="primary">Tf2-9</name>
    <name evidence="2" type="ORF">CR513_41155</name>
</gene>
<reference evidence="2" key="1">
    <citation type="submission" date="2018-05" db="EMBL/GenBank/DDBJ databases">
        <title>Draft genome of Mucuna pruriens seed.</title>
        <authorList>
            <person name="Nnadi N.E."/>
            <person name="Vos R."/>
            <person name="Hasami M.H."/>
            <person name="Devisetty U.K."/>
            <person name="Aguiy J.C."/>
        </authorList>
    </citation>
    <scope>NUCLEOTIDE SEQUENCE [LARGE SCALE GENOMIC DNA]</scope>
    <source>
        <strain evidence="2">JCA_2017</strain>
    </source>
</reference>
<dbReference type="PANTHER" id="PTHR48475:SF1">
    <property type="entry name" value="RNASE H TYPE-1 DOMAIN-CONTAINING PROTEIN"/>
    <property type="match status" value="1"/>
</dbReference>
<accession>A0A371FJT5</accession>
<evidence type="ECO:0000313" key="2">
    <source>
        <dbReference type="EMBL" id="RDX78554.1"/>
    </source>
</evidence>
<comment type="caution">
    <text evidence="2">The sequence shown here is derived from an EMBL/GenBank/DDBJ whole genome shotgun (WGS) entry which is preliminary data.</text>
</comment>
<dbReference type="InterPro" id="IPR043128">
    <property type="entry name" value="Rev_trsase/Diguanyl_cyclase"/>
</dbReference>
<feature type="non-terminal residue" evidence="2">
    <location>
        <position position="1"/>
    </location>
</feature>
<dbReference type="InterPro" id="IPR043502">
    <property type="entry name" value="DNA/RNA_pol_sf"/>
</dbReference>
<sequence length="144" mass="16478">MRSPKSVKEVQQLVGRITALSHFLSRSTEKSAPIFQRLQKAERFKWTDDYEVSFQELKAMLATPPILTLPVVGKPIYLYISMSNTTVSSVIVQEGEGEQRSMYYINKALQGKIEKVTLAIINTVRRLRSYFQSHPVVCRTDLLI</sequence>
<protein>
    <submittedName>
        <fullName evidence="2">Tf2-9</fullName>
    </submittedName>
</protein>
<keyword evidence="3" id="KW-1185">Reference proteome</keyword>
<dbReference type="AlphaFoldDB" id="A0A371FJT5"/>
<dbReference type="InterPro" id="IPR041577">
    <property type="entry name" value="RT_RNaseH_2"/>
</dbReference>
<evidence type="ECO:0000259" key="1">
    <source>
        <dbReference type="Pfam" id="PF17919"/>
    </source>
</evidence>